<dbReference type="SUPFAM" id="SSF57889">
    <property type="entry name" value="Cysteine-rich domain"/>
    <property type="match status" value="2"/>
</dbReference>
<dbReference type="GO" id="GO:0005829">
    <property type="term" value="C:cytosol"/>
    <property type="evidence" value="ECO:0007669"/>
    <property type="project" value="TreeGrafter"/>
</dbReference>
<dbReference type="OMA" id="TNFKQPT"/>
<dbReference type="GO" id="GO:0008270">
    <property type="term" value="F:zinc ion binding"/>
    <property type="evidence" value="ECO:0007669"/>
    <property type="project" value="UniProtKB-KW"/>
</dbReference>
<dbReference type="AlphaFoldDB" id="E3NIZ7"/>
<gene>
    <name evidence="4" type="ORF">CRE_22144</name>
</gene>
<dbReference type="GO" id="GO:0004674">
    <property type="term" value="F:protein serine/threonine kinase activity"/>
    <property type="evidence" value="ECO:0007669"/>
    <property type="project" value="UniProtKB-KW"/>
</dbReference>
<dbReference type="PANTHER" id="PTHR22968">
    <property type="entry name" value="PROTEIN KINASE C, MU"/>
    <property type="match status" value="1"/>
</dbReference>
<evidence type="ECO:0000259" key="3">
    <source>
        <dbReference type="PROSITE" id="PS50081"/>
    </source>
</evidence>
<dbReference type="PANTHER" id="PTHR22968:SF14">
    <property type="entry name" value="PROTEIN KINASE C"/>
    <property type="match status" value="1"/>
</dbReference>
<keyword evidence="5" id="KW-1185">Reference proteome</keyword>
<dbReference type="InterPro" id="IPR020454">
    <property type="entry name" value="DAG/PE-bd"/>
</dbReference>
<dbReference type="STRING" id="31234.E3NIZ7"/>
<dbReference type="SMART" id="SM00109">
    <property type="entry name" value="C1"/>
    <property type="match status" value="2"/>
</dbReference>
<dbReference type="GO" id="GO:0035556">
    <property type="term" value="P:intracellular signal transduction"/>
    <property type="evidence" value="ECO:0007669"/>
    <property type="project" value="TreeGrafter"/>
</dbReference>
<dbReference type="CDD" id="cd20793">
    <property type="entry name" value="C1_cPKC_nPKC_rpt2"/>
    <property type="match status" value="1"/>
</dbReference>
<feature type="domain" description="Phorbol-ester/DAG-type" evidence="3">
    <location>
        <begin position="54"/>
        <end position="104"/>
    </location>
</feature>
<dbReference type="Pfam" id="PF00130">
    <property type="entry name" value="C1_1"/>
    <property type="match status" value="2"/>
</dbReference>
<evidence type="ECO:0000313" key="4">
    <source>
        <dbReference type="EMBL" id="EFO99611.1"/>
    </source>
</evidence>
<organism evidence="5">
    <name type="scientific">Caenorhabditis remanei</name>
    <name type="common">Caenorhabditis vulgaris</name>
    <dbReference type="NCBI Taxonomy" id="31234"/>
    <lineage>
        <taxon>Eukaryota</taxon>
        <taxon>Metazoa</taxon>
        <taxon>Ecdysozoa</taxon>
        <taxon>Nematoda</taxon>
        <taxon>Chromadorea</taxon>
        <taxon>Rhabditida</taxon>
        <taxon>Rhabditina</taxon>
        <taxon>Rhabditomorpha</taxon>
        <taxon>Rhabditoidea</taxon>
        <taxon>Rhabditidae</taxon>
        <taxon>Peloderinae</taxon>
        <taxon>Caenorhabditis</taxon>
    </lineage>
</organism>
<dbReference type="InterPro" id="IPR046349">
    <property type="entry name" value="C1-like_sf"/>
</dbReference>
<dbReference type="HOGENOM" id="CLU_119694_0_0_1"/>
<dbReference type="Gene3D" id="3.30.60.20">
    <property type="match status" value="2"/>
</dbReference>
<dbReference type="EMBL" id="DS268719">
    <property type="protein sequence ID" value="EFO99611.1"/>
    <property type="molecule type" value="Genomic_DNA"/>
</dbReference>
<proteinExistence type="predicted"/>
<keyword evidence="1" id="KW-0479">Metal-binding</keyword>
<evidence type="ECO:0000256" key="1">
    <source>
        <dbReference type="ARBA" id="ARBA00022723"/>
    </source>
</evidence>
<reference evidence="4" key="1">
    <citation type="submission" date="2007-07" db="EMBL/GenBank/DDBJ databases">
        <title>PCAP assembly of the Caenorhabditis remanei genome.</title>
        <authorList>
            <consortium name="The Caenorhabditis remanei Sequencing Consortium"/>
            <person name="Wilson R.K."/>
        </authorList>
    </citation>
    <scope>NUCLEOTIDE SEQUENCE [LARGE SCALE GENOMIC DNA]</scope>
    <source>
        <strain evidence="4">PB4641</strain>
    </source>
</reference>
<dbReference type="PRINTS" id="PR00008">
    <property type="entry name" value="DAGPEDOMAIN"/>
</dbReference>
<dbReference type="GO" id="GO:0007200">
    <property type="term" value="P:phospholipase C-activating G protein-coupled receptor signaling pathway"/>
    <property type="evidence" value="ECO:0007669"/>
    <property type="project" value="TreeGrafter"/>
</dbReference>
<name>E3NIZ7_CAERE</name>
<protein>
    <recommendedName>
        <fullName evidence="3">Phorbol-ester/DAG-type domain-containing protein</fullName>
    </recommendedName>
</protein>
<sequence>MRSRLQWAESQFSYIKLKSQSFSYIIISIMAELPPQIPVVTRQSDGSKLHEISGHKYKAVLLTQPSFCSYCNKFIYGLGKQGYQCQLCDGVVHKRCHSSVVARCTCAPQVMDAPEQENTTTHNFSAHFYTLPTFCGHCGSLLYGCVRQGVRCTDCSVNVHHRCQEKAMHNCSSVTV</sequence>
<dbReference type="PROSITE" id="PS00479">
    <property type="entry name" value="ZF_DAG_PE_1"/>
    <property type="match status" value="1"/>
</dbReference>
<dbReference type="InterPro" id="IPR002219">
    <property type="entry name" value="PKC_DAG/PE"/>
</dbReference>
<dbReference type="InParanoid" id="E3NIZ7"/>
<dbReference type="PROSITE" id="PS50081">
    <property type="entry name" value="ZF_DAG_PE_2"/>
    <property type="match status" value="2"/>
</dbReference>
<evidence type="ECO:0000256" key="2">
    <source>
        <dbReference type="ARBA" id="ARBA00022833"/>
    </source>
</evidence>
<dbReference type="Proteomes" id="UP000008281">
    <property type="component" value="Unassembled WGS sequence"/>
</dbReference>
<feature type="domain" description="Phorbol-ester/DAG-type" evidence="3">
    <location>
        <begin position="121"/>
        <end position="171"/>
    </location>
</feature>
<dbReference type="OrthoDB" id="63267at2759"/>
<evidence type="ECO:0000313" key="5">
    <source>
        <dbReference type="Proteomes" id="UP000008281"/>
    </source>
</evidence>
<accession>E3NIZ7</accession>
<dbReference type="GO" id="GO:0016020">
    <property type="term" value="C:membrane"/>
    <property type="evidence" value="ECO:0007669"/>
    <property type="project" value="UniProtKB-SubCell"/>
</dbReference>
<keyword evidence="2" id="KW-0862">Zinc</keyword>
<dbReference type="eggNOG" id="KOG0694">
    <property type="taxonomic scope" value="Eukaryota"/>
</dbReference>